<dbReference type="InterPro" id="IPR056827">
    <property type="entry name" value="CBM87_Agd3"/>
</dbReference>
<protein>
    <submittedName>
        <fullName evidence="4">Uncharacterized protein</fullName>
    </submittedName>
</protein>
<name>A0A918AS60_9PSEU</name>
<keyword evidence="5" id="KW-1185">Reference proteome</keyword>
<evidence type="ECO:0000256" key="1">
    <source>
        <dbReference type="SAM" id="MobiDB-lite"/>
    </source>
</evidence>
<dbReference type="Proteomes" id="UP000639606">
    <property type="component" value="Unassembled WGS sequence"/>
</dbReference>
<dbReference type="Pfam" id="PF25115">
    <property type="entry name" value="Agd3_CE"/>
    <property type="match status" value="1"/>
</dbReference>
<dbReference type="EMBL" id="BMRG01000018">
    <property type="protein sequence ID" value="GGP78476.1"/>
    <property type="molecule type" value="Genomic_DNA"/>
</dbReference>
<evidence type="ECO:0000313" key="4">
    <source>
        <dbReference type="EMBL" id="GGP78476.1"/>
    </source>
</evidence>
<organism evidence="4 5">
    <name type="scientific">Saccharothrix coeruleofusca</name>
    <dbReference type="NCBI Taxonomy" id="33919"/>
    <lineage>
        <taxon>Bacteria</taxon>
        <taxon>Bacillati</taxon>
        <taxon>Actinomycetota</taxon>
        <taxon>Actinomycetes</taxon>
        <taxon>Pseudonocardiales</taxon>
        <taxon>Pseudonocardiaceae</taxon>
        <taxon>Saccharothrix</taxon>
    </lineage>
</organism>
<dbReference type="RefSeq" id="WP_189226723.1">
    <property type="nucleotide sequence ID" value="NZ_BMRG01000018.1"/>
</dbReference>
<dbReference type="Pfam" id="PF25116">
    <property type="entry name" value="CBM87_Agd3"/>
    <property type="match status" value="1"/>
</dbReference>
<evidence type="ECO:0000313" key="5">
    <source>
        <dbReference type="Proteomes" id="UP000639606"/>
    </source>
</evidence>
<evidence type="ECO:0000259" key="3">
    <source>
        <dbReference type="Pfam" id="PF25116"/>
    </source>
</evidence>
<accession>A0A918AS60</accession>
<evidence type="ECO:0000259" key="2">
    <source>
        <dbReference type="Pfam" id="PF25115"/>
    </source>
</evidence>
<feature type="domain" description="Agd3 deacetylase" evidence="2">
    <location>
        <begin position="387"/>
        <end position="583"/>
    </location>
</feature>
<comment type="caution">
    <text evidence="4">The sequence shown here is derived from an EMBL/GenBank/DDBJ whole genome shotgun (WGS) entry which is preliminary data.</text>
</comment>
<dbReference type="AlphaFoldDB" id="A0A918AS60"/>
<feature type="region of interest" description="Disordered" evidence="1">
    <location>
        <begin position="663"/>
        <end position="704"/>
    </location>
</feature>
<dbReference type="InterPro" id="IPR056826">
    <property type="entry name" value="Agd3_CE"/>
</dbReference>
<proteinExistence type="predicted"/>
<feature type="domain" description="Agd3 CBM87" evidence="3">
    <location>
        <begin position="83"/>
        <end position="183"/>
    </location>
</feature>
<reference evidence="4" key="1">
    <citation type="journal article" date="2014" name="Int. J. Syst. Evol. Microbiol.">
        <title>Complete genome sequence of Corynebacterium casei LMG S-19264T (=DSM 44701T), isolated from a smear-ripened cheese.</title>
        <authorList>
            <consortium name="US DOE Joint Genome Institute (JGI-PGF)"/>
            <person name="Walter F."/>
            <person name="Albersmeier A."/>
            <person name="Kalinowski J."/>
            <person name="Ruckert C."/>
        </authorList>
    </citation>
    <scope>NUCLEOTIDE SEQUENCE</scope>
    <source>
        <strain evidence="4">JCM 3313</strain>
    </source>
</reference>
<feature type="region of interest" description="Disordered" evidence="1">
    <location>
        <begin position="31"/>
        <end position="52"/>
    </location>
</feature>
<feature type="compositionally biased region" description="Basic and acidic residues" evidence="1">
    <location>
        <begin position="666"/>
        <end position="675"/>
    </location>
</feature>
<gene>
    <name evidence="4" type="ORF">GCM10010185_60310</name>
</gene>
<sequence length="704" mass="75625">MTASRSRLGLRGPLLAALALAIGVITAVSPSSPGPGGAAPSRDGAAPPPVPVPVAAKQQVPVRLTDPPRGAAGRGDLVALRQLVVATGPDDFGLATWKAVLDGIGSPYDVLLAGTEPLVPQRLVHPDGTGRYNAVLLTNNALLRQQADGAYASALDDAQWAVLWDYEREYRVRQVSLNTYPGTTPEDHCLRIRGEGPVGRDPVPLTLTPAGQDLFDYLAPQARIPLSDSHLYRARLAEGCAGQALLSAGDDVVAVVAKAPDGRERLALTFATGPDSMSALLLGYGMVRWATHGVLLGEHRHWFSVDVDDWFNATLRLRADGGKDLFRLSGAEAASVAAQQRALRERSPVASAFTLNLPYNGSRLNTSAPATCEEKDTPDPLSSCSKRLVDQFRWINHTSTHPQMNDTSYDVSRTEISTNLEIAAAAGLPVPPTVLKTPEYSGLGVYNPDPQSLDPPTDFGLAASNKAMLDAAHDLGVRYVQGNMSFDSHRPACFNCGIDHPLRPELFVVPDWPTNVAFEATTPEEQTVLYNAEYGREGRAPDHADQDLTYEQFVDAEAEVALRHLVSGSAYAHTLHQGNLHEHAPGRSLAFDWIGATVDKYAAYYRVPLKNPDWLALAGYVQGRNAHFAELSTRRDAVWNRATGAIDYVPGADGALFLTGVQQRPATDEDQRSADEGETYGSDPVARVGLTGGERVTLMASPRP</sequence>
<reference evidence="4" key="2">
    <citation type="submission" date="2020-09" db="EMBL/GenBank/DDBJ databases">
        <authorList>
            <person name="Sun Q."/>
            <person name="Ohkuma M."/>
        </authorList>
    </citation>
    <scope>NUCLEOTIDE SEQUENCE</scope>
    <source>
        <strain evidence="4">JCM 3313</strain>
    </source>
</reference>